<keyword evidence="3" id="KW-1185">Reference proteome</keyword>
<sequence>MTIYDMEVEMFIEIDGHQIYYEIIGQGTPVLCLHGYGVDHRIMKHPIESVVAQTDYAYSRIYIDLPGMGRSEVNPAIINADDMLDVLMKFIRKVIKKQQFLIIGNSYGAYLSNGVNYKMDGCINGMFFFCPVIIADSEKRKLPVHQHILLEDIQPDDHQKEFKEFLNTNVIITRKNWQRYLDELVTGMTLADNEFKKRYFDDGYSFSFERQMLAARHDCPMTVLVGRQDSTVGYDDAYNLVKDNESGSFILLDEAGHNLQIDQPKLFDAHLLHFFKIHQ</sequence>
<dbReference type="EMBL" id="SCWC02000001">
    <property type="protein sequence ID" value="KAA1042374.1"/>
    <property type="molecule type" value="Genomic_DNA"/>
</dbReference>
<feature type="domain" description="AB hydrolase-1" evidence="1">
    <location>
        <begin position="30"/>
        <end position="267"/>
    </location>
</feature>
<dbReference type="InterPro" id="IPR029058">
    <property type="entry name" value="AB_hydrolase_fold"/>
</dbReference>
<name>A0ABQ6RB27_9STAP</name>
<reference evidence="2 3" key="1">
    <citation type="submission" date="2019-09" db="EMBL/GenBank/DDBJ databases">
        <authorList>
            <person name="Mazhar S."/>
            <person name="Altermann E."/>
            <person name="Hill C."/>
            <person name="Mcauliffe O."/>
        </authorList>
    </citation>
    <scope>NUCLEOTIDE SEQUENCE [LARGE SCALE GENOMIC DNA]</scope>
    <source>
        <strain evidence="2 3">ATCC 51831</strain>
    </source>
</reference>
<dbReference type="GO" id="GO:0016787">
    <property type="term" value="F:hydrolase activity"/>
    <property type="evidence" value="ECO:0007669"/>
    <property type="project" value="UniProtKB-KW"/>
</dbReference>
<proteinExistence type="predicted"/>
<accession>A0ABQ6RB27</accession>
<comment type="caution">
    <text evidence="2">The sequence shown here is derived from an EMBL/GenBank/DDBJ whole genome shotgun (WGS) entry which is preliminary data.</text>
</comment>
<dbReference type="Gene3D" id="3.40.50.1820">
    <property type="entry name" value="alpha/beta hydrolase"/>
    <property type="match status" value="1"/>
</dbReference>
<dbReference type="SUPFAM" id="SSF53474">
    <property type="entry name" value="alpha/beta-Hydrolases"/>
    <property type="match status" value="1"/>
</dbReference>
<evidence type="ECO:0000259" key="1">
    <source>
        <dbReference type="Pfam" id="PF12697"/>
    </source>
</evidence>
<protein>
    <submittedName>
        <fullName evidence="2">Alpha/beta hydrolase</fullName>
    </submittedName>
</protein>
<dbReference type="Proteomes" id="UP000295735">
    <property type="component" value="Unassembled WGS sequence"/>
</dbReference>
<dbReference type="InterPro" id="IPR000073">
    <property type="entry name" value="AB_hydrolase_1"/>
</dbReference>
<organism evidence="2 3">
    <name type="scientific">Macrococcus equipercicus</name>
    <dbReference type="NCBI Taxonomy" id="69967"/>
    <lineage>
        <taxon>Bacteria</taxon>
        <taxon>Bacillati</taxon>
        <taxon>Bacillota</taxon>
        <taxon>Bacilli</taxon>
        <taxon>Bacillales</taxon>
        <taxon>Staphylococcaceae</taxon>
        <taxon>Macrococcus</taxon>
    </lineage>
</organism>
<keyword evidence="2" id="KW-0378">Hydrolase</keyword>
<evidence type="ECO:0000313" key="3">
    <source>
        <dbReference type="Proteomes" id="UP000295735"/>
    </source>
</evidence>
<gene>
    <name evidence="2" type="ORF">ERX35_000390</name>
</gene>
<dbReference type="PANTHER" id="PTHR46438">
    <property type="entry name" value="ALPHA/BETA-HYDROLASES SUPERFAMILY PROTEIN"/>
    <property type="match status" value="1"/>
</dbReference>
<dbReference type="Pfam" id="PF12697">
    <property type="entry name" value="Abhydrolase_6"/>
    <property type="match status" value="1"/>
</dbReference>
<evidence type="ECO:0000313" key="2">
    <source>
        <dbReference type="EMBL" id="KAA1042374.1"/>
    </source>
</evidence>